<gene>
    <name evidence="2" type="ORF">PVAP13_3KG553800</name>
</gene>
<dbReference type="PANTHER" id="PTHR34835">
    <property type="entry name" value="OS07G0283600 PROTEIN-RELATED"/>
    <property type="match status" value="1"/>
</dbReference>
<dbReference type="PANTHER" id="PTHR34835:SF34">
    <property type="entry name" value="OS08G0555500 PROTEIN"/>
    <property type="match status" value="1"/>
</dbReference>
<name>A0A8T0V6I7_PANVG</name>
<feature type="region of interest" description="Disordered" evidence="1">
    <location>
        <begin position="39"/>
        <end position="58"/>
    </location>
</feature>
<accession>A0A8T0V6I7</accession>
<dbReference type="EMBL" id="CM029041">
    <property type="protein sequence ID" value="KAG2630850.1"/>
    <property type="molecule type" value="Genomic_DNA"/>
</dbReference>
<evidence type="ECO:0000313" key="3">
    <source>
        <dbReference type="Proteomes" id="UP000823388"/>
    </source>
</evidence>
<evidence type="ECO:0000256" key="1">
    <source>
        <dbReference type="SAM" id="MobiDB-lite"/>
    </source>
</evidence>
<comment type="caution">
    <text evidence="2">The sequence shown here is derived from an EMBL/GenBank/DDBJ whole genome shotgun (WGS) entry which is preliminary data.</text>
</comment>
<reference evidence="2" key="1">
    <citation type="submission" date="2020-05" db="EMBL/GenBank/DDBJ databases">
        <title>WGS assembly of Panicum virgatum.</title>
        <authorList>
            <person name="Lovell J.T."/>
            <person name="Jenkins J."/>
            <person name="Shu S."/>
            <person name="Juenger T.E."/>
            <person name="Schmutz J."/>
        </authorList>
    </citation>
    <scope>NUCLEOTIDE SEQUENCE</scope>
    <source>
        <strain evidence="2">AP13</strain>
    </source>
</reference>
<dbReference type="AlphaFoldDB" id="A0A8T0V6I7"/>
<evidence type="ECO:0000313" key="2">
    <source>
        <dbReference type="EMBL" id="KAG2630850.1"/>
    </source>
</evidence>
<keyword evidence="3" id="KW-1185">Reference proteome</keyword>
<feature type="region of interest" description="Disordered" evidence="1">
    <location>
        <begin position="1"/>
        <end position="27"/>
    </location>
</feature>
<protein>
    <submittedName>
        <fullName evidence="2">Uncharacterized protein</fullName>
    </submittedName>
</protein>
<sequence>MKLTRNPACNAEEQSTSKNQDNKLKGKLRPIPIRMKKVNQGTSTVGDEQMPKKKLQQENNRGSPMMLVKLYSHMSNNQRRLIDDAGFGGLLNCRCSQLFPDMCQWLLDCYDPESSELVLPRRGRIPITEAIVHRVMGIPRGSKLIKCEINASASSFMQNEFGFTKGNQPKISELLNSLKMNKSANPKYLRTWALFAACSIITPTFSTKVSPRLFSAVVDSKKNP</sequence>
<proteinExistence type="predicted"/>
<organism evidence="2 3">
    <name type="scientific">Panicum virgatum</name>
    <name type="common">Blackwell switchgrass</name>
    <dbReference type="NCBI Taxonomy" id="38727"/>
    <lineage>
        <taxon>Eukaryota</taxon>
        <taxon>Viridiplantae</taxon>
        <taxon>Streptophyta</taxon>
        <taxon>Embryophyta</taxon>
        <taxon>Tracheophyta</taxon>
        <taxon>Spermatophyta</taxon>
        <taxon>Magnoliopsida</taxon>
        <taxon>Liliopsida</taxon>
        <taxon>Poales</taxon>
        <taxon>Poaceae</taxon>
        <taxon>PACMAD clade</taxon>
        <taxon>Panicoideae</taxon>
        <taxon>Panicodae</taxon>
        <taxon>Paniceae</taxon>
        <taxon>Panicinae</taxon>
        <taxon>Panicum</taxon>
        <taxon>Panicum sect. Hiantes</taxon>
    </lineage>
</organism>
<dbReference type="Proteomes" id="UP000823388">
    <property type="component" value="Chromosome 3K"/>
</dbReference>